<reference evidence="1 2" key="2">
    <citation type="journal article" date="2022" name="Mol. Ecol. Resour.">
        <title>The genomes of chicory, endive, great burdock and yacon provide insights into Asteraceae paleo-polyploidization history and plant inulin production.</title>
        <authorList>
            <person name="Fan W."/>
            <person name="Wang S."/>
            <person name="Wang H."/>
            <person name="Wang A."/>
            <person name="Jiang F."/>
            <person name="Liu H."/>
            <person name="Zhao H."/>
            <person name="Xu D."/>
            <person name="Zhang Y."/>
        </authorList>
    </citation>
    <scope>NUCLEOTIDE SEQUENCE [LARGE SCALE GENOMIC DNA]</scope>
    <source>
        <strain evidence="2">cv. Yunnan</strain>
        <tissue evidence="1">Leaves</tissue>
    </source>
</reference>
<reference evidence="2" key="1">
    <citation type="journal article" date="2022" name="Mol. Ecol. Resour.">
        <title>The genomes of chicory, endive, great burdock and yacon provide insights into Asteraceae palaeo-polyploidization history and plant inulin production.</title>
        <authorList>
            <person name="Fan W."/>
            <person name="Wang S."/>
            <person name="Wang H."/>
            <person name="Wang A."/>
            <person name="Jiang F."/>
            <person name="Liu H."/>
            <person name="Zhao H."/>
            <person name="Xu D."/>
            <person name="Zhang Y."/>
        </authorList>
    </citation>
    <scope>NUCLEOTIDE SEQUENCE [LARGE SCALE GENOMIC DNA]</scope>
    <source>
        <strain evidence="2">cv. Yunnan</strain>
    </source>
</reference>
<dbReference type="Proteomes" id="UP001056120">
    <property type="component" value="Linkage Group LG12"/>
</dbReference>
<comment type="caution">
    <text evidence="1">The sequence shown here is derived from an EMBL/GenBank/DDBJ whole genome shotgun (WGS) entry which is preliminary data.</text>
</comment>
<accession>A0ACB9HD76</accession>
<name>A0ACB9HD76_9ASTR</name>
<organism evidence="1 2">
    <name type="scientific">Smallanthus sonchifolius</name>
    <dbReference type="NCBI Taxonomy" id="185202"/>
    <lineage>
        <taxon>Eukaryota</taxon>
        <taxon>Viridiplantae</taxon>
        <taxon>Streptophyta</taxon>
        <taxon>Embryophyta</taxon>
        <taxon>Tracheophyta</taxon>
        <taxon>Spermatophyta</taxon>
        <taxon>Magnoliopsida</taxon>
        <taxon>eudicotyledons</taxon>
        <taxon>Gunneridae</taxon>
        <taxon>Pentapetalae</taxon>
        <taxon>asterids</taxon>
        <taxon>campanulids</taxon>
        <taxon>Asterales</taxon>
        <taxon>Asteraceae</taxon>
        <taxon>Asteroideae</taxon>
        <taxon>Heliantheae alliance</taxon>
        <taxon>Millerieae</taxon>
        <taxon>Smallanthus</taxon>
    </lineage>
</organism>
<evidence type="ECO:0000313" key="1">
    <source>
        <dbReference type="EMBL" id="KAI3793824.1"/>
    </source>
</evidence>
<protein>
    <submittedName>
        <fullName evidence="1">Uncharacterized protein</fullName>
    </submittedName>
</protein>
<keyword evidence="2" id="KW-1185">Reference proteome</keyword>
<evidence type="ECO:0000313" key="2">
    <source>
        <dbReference type="Proteomes" id="UP001056120"/>
    </source>
</evidence>
<sequence>MEWLIQEVNLQCYLPTIYNFLWFYLKAARSDEDVDKTAKYLAVLALLSHEQLCYWPSTVAASLDSLWQCSLTSMVQQEIEKYNLAKTTRTVSLSDVDNSP</sequence>
<dbReference type="EMBL" id="CM042029">
    <property type="protein sequence ID" value="KAI3793824.1"/>
    <property type="molecule type" value="Genomic_DNA"/>
</dbReference>
<gene>
    <name evidence="1" type="ORF">L1987_36447</name>
</gene>
<proteinExistence type="predicted"/>